<sequence>MGWKVTMGAVGVLAMLGTALASWSEGEDAAADELRGERIVTVPLQAAPARTDGVDYDRLEQDIDRLMDERGMVGLAIGVVENGEIAYIKGFGETVAGSGEPVTTATMFRWASLSKGVAGTMAAKLDAETDFDLDHSVTHYSNTLQLEGGTQFEARMRDVLSHRLGLWRNAYDDRLEDGGDADEIRRSLGDLPQICPVGTCWSYQNVAFDAASEAVEKVTGETYEAALQHRLFAPLGMDSANASLEGLTSAPDWAHPHNAGAREIALTDSYYRVPAAGGVNSDIVDLTLWMQAQMGLFPDVLTAEMLGEAHEPLVNTPSEMRRMRRYRERLSDARYGLGWRQYDYAGHHVVGHRGGVDGYRGTILFDPERKFGVVALWNSSVSKPHGLPFLLFDMVYGLEPQDWLRLGESGESAG</sequence>
<keyword evidence="4" id="KW-1185">Reference proteome</keyword>
<dbReference type="RefSeq" id="WP_252113313.1">
    <property type="nucleotide sequence ID" value="NZ_JAMSHT010000001.1"/>
</dbReference>
<dbReference type="EMBL" id="JAMSHT010000001">
    <property type="protein sequence ID" value="MCM8557335.1"/>
    <property type="molecule type" value="Genomic_DNA"/>
</dbReference>
<comment type="caution">
    <text evidence="3">The sequence shown here is derived from an EMBL/GenBank/DDBJ whole genome shotgun (WGS) entry which is preliminary data.</text>
</comment>
<dbReference type="InterPro" id="IPR001466">
    <property type="entry name" value="Beta-lactam-related"/>
</dbReference>
<feature type="signal peptide" evidence="1">
    <location>
        <begin position="1"/>
        <end position="21"/>
    </location>
</feature>
<dbReference type="PANTHER" id="PTHR46825:SF15">
    <property type="entry name" value="BETA-LACTAMASE-RELATED DOMAIN-CONTAINING PROTEIN"/>
    <property type="match status" value="1"/>
</dbReference>
<dbReference type="InterPro" id="IPR050491">
    <property type="entry name" value="AmpC-like"/>
</dbReference>
<dbReference type="AlphaFoldDB" id="A0A9X2J2S6"/>
<dbReference type="PANTHER" id="PTHR46825">
    <property type="entry name" value="D-ALANYL-D-ALANINE-CARBOXYPEPTIDASE/ENDOPEPTIDASE AMPH"/>
    <property type="match status" value="1"/>
</dbReference>
<evidence type="ECO:0000256" key="1">
    <source>
        <dbReference type="SAM" id="SignalP"/>
    </source>
</evidence>
<evidence type="ECO:0000313" key="3">
    <source>
        <dbReference type="EMBL" id="MCM8557335.1"/>
    </source>
</evidence>
<organism evidence="3 4">
    <name type="scientific">Sphingomicrobium sediminis</name>
    <dbReference type="NCBI Taxonomy" id="2950949"/>
    <lineage>
        <taxon>Bacteria</taxon>
        <taxon>Pseudomonadati</taxon>
        <taxon>Pseudomonadota</taxon>
        <taxon>Alphaproteobacteria</taxon>
        <taxon>Sphingomonadales</taxon>
        <taxon>Sphingomonadaceae</taxon>
        <taxon>Sphingomicrobium</taxon>
    </lineage>
</organism>
<reference evidence="3" key="1">
    <citation type="submission" date="2022-06" db="EMBL/GenBank/DDBJ databases">
        <title>Sphingomicrobium sedimins sp. nov., a marine bacterium isolated from tidal flat.</title>
        <authorList>
            <person name="Kim C.-H."/>
            <person name="Yoo Y."/>
            <person name="Kim J.-J."/>
        </authorList>
    </citation>
    <scope>NUCLEOTIDE SEQUENCE</scope>
    <source>
        <strain evidence="3">GRR-S6-50</strain>
    </source>
</reference>
<protein>
    <submittedName>
        <fullName evidence="3">Beta-lactamase family protein</fullName>
    </submittedName>
</protein>
<dbReference type="InterPro" id="IPR012338">
    <property type="entry name" value="Beta-lactam/transpept-like"/>
</dbReference>
<accession>A0A9X2J2S6</accession>
<evidence type="ECO:0000313" key="4">
    <source>
        <dbReference type="Proteomes" id="UP001155128"/>
    </source>
</evidence>
<feature type="chain" id="PRO_5040790851" evidence="1">
    <location>
        <begin position="22"/>
        <end position="414"/>
    </location>
</feature>
<dbReference type="Pfam" id="PF00144">
    <property type="entry name" value="Beta-lactamase"/>
    <property type="match status" value="1"/>
</dbReference>
<keyword evidence="1" id="KW-0732">Signal</keyword>
<dbReference type="SUPFAM" id="SSF56601">
    <property type="entry name" value="beta-lactamase/transpeptidase-like"/>
    <property type="match status" value="1"/>
</dbReference>
<name>A0A9X2J2S6_9SPHN</name>
<dbReference type="Proteomes" id="UP001155128">
    <property type="component" value="Unassembled WGS sequence"/>
</dbReference>
<dbReference type="Gene3D" id="3.40.710.10">
    <property type="entry name" value="DD-peptidase/beta-lactamase superfamily"/>
    <property type="match status" value="1"/>
</dbReference>
<gene>
    <name evidence="3" type="ORF">NDO55_05815</name>
</gene>
<evidence type="ECO:0000259" key="2">
    <source>
        <dbReference type="Pfam" id="PF00144"/>
    </source>
</evidence>
<proteinExistence type="predicted"/>
<feature type="domain" description="Beta-lactamase-related" evidence="2">
    <location>
        <begin position="60"/>
        <end position="382"/>
    </location>
</feature>